<feature type="region of interest" description="Disordered" evidence="2">
    <location>
        <begin position="366"/>
        <end position="385"/>
    </location>
</feature>
<sequence>MSSDYIAYQGEETSDKEKKWFFVNKTGSMWGGDAVIEIENFVRGGNPEKPNQGEISYRCAFDSSPNFQKHFKAPSSEFSRFVAFFSNGQVDLDGEEPEDAIYFERGGWGMNDGGNRRVMKWKMETSATIRPMGGRGVAFGDLLLHVFARGTSIADYDYHPPCEEDPSGHWSKQEKEYVDQLCYQVVQRSTGTVMAMWGVPGDLMTGGEDVVQQNNMFQMHMRGGWFSSEPLIKTAPGPDPLLALMAPPEPLPARRKSAFDGPTPAPGDRLAAHSLDRVAKAEQLRIHVAALMARVEGKEAENARAACAALKRVHLFHPPDGTNPEDGAFALFGGLELPKRSRDKICGAGDLCGALRLLREEVEEAQRPLPLPGDPRRRASLATRTAAKRDFDEGTKRFEAARDADLERLREAELGCARLRREGRQQLRDLRLAETRVVRAREKKRLMDVTEIRDADAFGWFQAQKCAEAHLRRRDQRERGFQHELQEAMERADALELRMDALCDERHDAAFRDALASLVEATVDPKGLGAVAAAELADATRALGAAAVARRESRRDCAKVEAELAAVKEEDLRVAKAHHDAADLEARVLARERQLSRERMARFRAKEREDHALFAQFEFELRCECEKFDRMYEQLRADAKMVKVRAKDAAGGGLAGAEARRLHALRGGGAPGDTSVLCSKLGVPIPLAQLAELDRKRELERKLRAIVPGPDDPKTKQKEADHAAALKSAFSATDAVVKRLRASLVDRMEATDVDRVELDRLHVGGEGH</sequence>
<evidence type="ECO:0000256" key="1">
    <source>
        <dbReference type="SAM" id="Coils"/>
    </source>
</evidence>
<protein>
    <submittedName>
        <fullName evidence="3">Uncharacterized protein</fullName>
    </submittedName>
</protein>
<dbReference type="InParanoid" id="F0Y6K5"/>
<evidence type="ECO:0000256" key="2">
    <source>
        <dbReference type="SAM" id="MobiDB-lite"/>
    </source>
</evidence>
<evidence type="ECO:0000313" key="4">
    <source>
        <dbReference type="Proteomes" id="UP000002729"/>
    </source>
</evidence>
<dbReference type="Proteomes" id="UP000002729">
    <property type="component" value="Unassembled WGS sequence"/>
</dbReference>
<accession>F0Y6K5</accession>
<dbReference type="RefSeq" id="XP_009036273.1">
    <property type="nucleotide sequence ID" value="XM_009038025.1"/>
</dbReference>
<name>F0Y6K5_AURAN</name>
<dbReference type="EMBL" id="GL833126">
    <property type="protein sequence ID" value="EGB09162.1"/>
    <property type="molecule type" value="Genomic_DNA"/>
</dbReference>
<keyword evidence="1" id="KW-0175">Coiled coil</keyword>
<gene>
    <name evidence="3" type="ORF">AURANDRAFT_63630</name>
</gene>
<dbReference type="OrthoDB" id="187486at2759"/>
<feature type="coiled-coil region" evidence="1">
    <location>
        <begin position="478"/>
        <end position="505"/>
    </location>
</feature>
<reference evidence="3 4" key="1">
    <citation type="journal article" date="2011" name="Proc. Natl. Acad. Sci. U.S.A.">
        <title>Niche of harmful alga Aureococcus anophagefferens revealed through ecogenomics.</title>
        <authorList>
            <person name="Gobler C.J."/>
            <person name="Berry D.L."/>
            <person name="Dyhrman S.T."/>
            <person name="Wilhelm S.W."/>
            <person name="Salamov A."/>
            <person name="Lobanov A.V."/>
            <person name="Zhang Y."/>
            <person name="Collier J.L."/>
            <person name="Wurch L.L."/>
            <person name="Kustka A.B."/>
            <person name="Dill B.D."/>
            <person name="Shah M."/>
            <person name="VerBerkmoes N.C."/>
            <person name="Kuo A."/>
            <person name="Terry A."/>
            <person name="Pangilinan J."/>
            <person name="Lindquist E.A."/>
            <person name="Lucas S."/>
            <person name="Paulsen I.T."/>
            <person name="Hattenrath-Lehmann T.K."/>
            <person name="Talmage S.C."/>
            <person name="Walker E.A."/>
            <person name="Koch F."/>
            <person name="Burson A.M."/>
            <person name="Marcoval M.A."/>
            <person name="Tang Y.Z."/>
            <person name="Lecleir G.R."/>
            <person name="Coyne K.J."/>
            <person name="Berg G.M."/>
            <person name="Bertrand E.M."/>
            <person name="Saito M.A."/>
            <person name="Gladyshev V.N."/>
            <person name="Grigoriev I.V."/>
        </authorList>
    </citation>
    <scope>NUCLEOTIDE SEQUENCE [LARGE SCALE GENOMIC DNA]</scope>
    <source>
        <strain evidence="4">CCMP 1984</strain>
    </source>
</reference>
<keyword evidence="4" id="KW-1185">Reference proteome</keyword>
<evidence type="ECO:0000313" key="3">
    <source>
        <dbReference type="EMBL" id="EGB09162.1"/>
    </source>
</evidence>
<dbReference type="AlphaFoldDB" id="F0Y6K5"/>
<dbReference type="GeneID" id="20224419"/>
<organism evidence="4">
    <name type="scientific">Aureococcus anophagefferens</name>
    <name type="common">Harmful bloom alga</name>
    <dbReference type="NCBI Taxonomy" id="44056"/>
    <lineage>
        <taxon>Eukaryota</taxon>
        <taxon>Sar</taxon>
        <taxon>Stramenopiles</taxon>
        <taxon>Ochrophyta</taxon>
        <taxon>Pelagophyceae</taxon>
        <taxon>Pelagomonadales</taxon>
        <taxon>Pelagomonadaceae</taxon>
        <taxon>Aureococcus</taxon>
    </lineage>
</organism>
<proteinExistence type="predicted"/>
<dbReference type="KEGG" id="aaf:AURANDRAFT_63630"/>